<accession>A0ABR9W7J3</accession>
<evidence type="ECO:0000313" key="2">
    <source>
        <dbReference type="EMBL" id="MBE9461425.1"/>
    </source>
</evidence>
<dbReference type="NCBIfam" id="NF004846">
    <property type="entry name" value="PRK06197.1"/>
    <property type="match status" value="1"/>
</dbReference>
<dbReference type="PANTHER" id="PTHR43157">
    <property type="entry name" value="PHOSPHATIDYLINOSITOL-GLYCAN BIOSYNTHESIS CLASS F PROTEIN-RELATED"/>
    <property type="match status" value="1"/>
</dbReference>
<dbReference type="RefSeq" id="WP_194123311.1">
    <property type="nucleotide sequence ID" value="NZ_JACYGY010000001.1"/>
</dbReference>
<gene>
    <name evidence="2" type="ORF">IEE83_05980</name>
</gene>
<name>A0ABR9W7J3_9BACT</name>
<dbReference type="Pfam" id="PF00106">
    <property type="entry name" value="adh_short"/>
    <property type="match status" value="1"/>
</dbReference>
<dbReference type="InterPro" id="IPR020904">
    <property type="entry name" value="Sc_DH/Rdtase_CS"/>
</dbReference>
<dbReference type="Proteomes" id="UP000634134">
    <property type="component" value="Unassembled WGS sequence"/>
</dbReference>
<sequence length="304" mass="32597">MKNEKSWTKDNIGNQAGKTAIVTGANIGIGFETALGLYEAGAHVILACRSLENAEKALGEMKQKGGKGTLETGLLDLSDLGSVKIFAENFLQNHNLLDILINNAGVANPPKAKTTEGFELQFGTNFLGHFALTALLYPLLSATGGSRIISLSSIAYLHGQIDFGNLQSEKSYDASREYCQSKLATTIFGVELQRRIIAAGDHVLSLIAQPGANATGLARHMSQDAYDAAVEQMGPLMEPWQGALPSLYAATSSEVIPGGFYQPDQDGGFRGFPVQAEIDQIALNESVNRKLWSVAEQFTGQKFL</sequence>
<keyword evidence="3" id="KW-1185">Reference proteome</keyword>
<dbReference type="SUPFAM" id="SSF51735">
    <property type="entry name" value="NAD(P)-binding Rossmann-fold domains"/>
    <property type="match status" value="1"/>
</dbReference>
<comment type="caution">
    <text evidence="2">The sequence shown here is derived from an EMBL/GenBank/DDBJ whole genome shotgun (WGS) entry which is preliminary data.</text>
</comment>
<proteinExistence type="predicted"/>
<protein>
    <submittedName>
        <fullName evidence="2">SDR family NAD(P)-dependent oxidoreductase</fullName>
    </submittedName>
</protein>
<dbReference type="InterPro" id="IPR002347">
    <property type="entry name" value="SDR_fam"/>
</dbReference>
<organism evidence="2 3">
    <name type="scientific">Dyadobacter subterraneus</name>
    <dbReference type="NCBI Taxonomy" id="2773304"/>
    <lineage>
        <taxon>Bacteria</taxon>
        <taxon>Pseudomonadati</taxon>
        <taxon>Bacteroidota</taxon>
        <taxon>Cytophagia</taxon>
        <taxon>Cytophagales</taxon>
        <taxon>Spirosomataceae</taxon>
        <taxon>Dyadobacter</taxon>
    </lineage>
</organism>
<evidence type="ECO:0000256" key="1">
    <source>
        <dbReference type="ARBA" id="ARBA00023002"/>
    </source>
</evidence>
<dbReference type="InterPro" id="IPR036291">
    <property type="entry name" value="NAD(P)-bd_dom_sf"/>
</dbReference>
<evidence type="ECO:0000313" key="3">
    <source>
        <dbReference type="Proteomes" id="UP000634134"/>
    </source>
</evidence>
<keyword evidence="1" id="KW-0560">Oxidoreductase</keyword>
<dbReference type="PANTHER" id="PTHR43157:SF31">
    <property type="entry name" value="PHOSPHATIDYLINOSITOL-GLYCAN BIOSYNTHESIS CLASS F PROTEIN"/>
    <property type="match status" value="1"/>
</dbReference>
<dbReference type="Gene3D" id="3.40.50.720">
    <property type="entry name" value="NAD(P)-binding Rossmann-like Domain"/>
    <property type="match status" value="1"/>
</dbReference>
<dbReference type="CDD" id="cd05327">
    <property type="entry name" value="retinol-DH_like_SDR_c_like"/>
    <property type="match status" value="1"/>
</dbReference>
<dbReference type="PROSITE" id="PS00061">
    <property type="entry name" value="ADH_SHORT"/>
    <property type="match status" value="1"/>
</dbReference>
<reference evidence="3" key="1">
    <citation type="submission" date="2023-07" db="EMBL/GenBank/DDBJ databases">
        <title>Dyadobacter sp. nov 'subterranea' isolated from contaminted grondwater.</title>
        <authorList>
            <person name="Szabo I."/>
            <person name="Al-Omari J."/>
            <person name="Szerdahelyi S.G."/>
            <person name="Rado J."/>
        </authorList>
    </citation>
    <scope>NUCLEOTIDE SEQUENCE [LARGE SCALE GENOMIC DNA]</scope>
    <source>
        <strain evidence="3">UP-52</strain>
    </source>
</reference>
<dbReference type="EMBL" id="JACYGY010000001">
    <property type="protein sequence ID" value="MBE9461425.1"/>
    <property type="molecule type" value="Genomic_DNA"/>
</dbReference>
<dbReference type="PRINTS" id="PR00081">
    <property type="entry name" value="GDHRDH"/>
</dbReference>